<evidence type="ECO:0000313" key="6">
    <source>
        <dbReference type="Proteomes" id="UP000182998"/>
    </source>
</evidence>
<evidence type="ECO:0008006" key="7">
    <source>
        <dbReference type="Google" id="ProtNLM"/>
    </source>
</evidence>
<evidence type="ECO:0000313" key="3">
    <source>
        <dbReference type="EMBL" id="CEG62214.1"/>
    </source>
</evidence>
<dbReference type="RefSeq" id="WP_045100307.1">
    <property type="nucleotide sequence ID" value="NZ_CP020614.1"/>
</dbReference>
<feature type="transmembrane region" description="Helical" evidence="2">
    <location>
        <begin position="380"/>
        <end position="399"/>
    </location>
</feature>
<feature type="transmembrane region" description="Helical" evidence="2">
    <location>
        <begin position="286"/>
        <end position="304"/>
    </location>
</feature>
<keyword evidence="2" id="KW-0812">Transmembrane</keyword>
<dbReference type="AlphaFoldDB" id="A0A098GI98"/>
<keyword evidence="2" id="KW-0472">Membrane</keyword>
<reference evidence="3" key="2">
    <citation type="submission" date="2014-09" db="EMBL/GenBank/DDBJ databases">
        <authorList>
            <person name="GOMEZ-VALERO Laura"/>
        </authorList>
    </citation>
    <scope>NUCLEOTIDE SEQUENCE</scope>
    <source>
        <strain evidence="3">ATCC33218</strain>
    </source>
</reference>
<dbReference type="Proteomes" id="UP000032414">
    <property type="component" value="Chromosome I"/>
</dbReference>
<reference evidence="5" key="1">
    <citation type="submission" date="2014-09" db="EMBL/GenBank/DDBJ databases">
        <authorList>
            <person name="Gomez-Valero L."/>
        </authorList>
    </citation>
    <scope>NUCLEOTIDE SEQUENCE [LARGE SCALE GENOMIC DNA]</scope>
    <source>
        <strain evidence="5">ATCC33218</strain>
    </source>
</reference>
<feature type="transmembrane region" description="Helical" evidence="2">
    <location>
        <begin position="205"/>
        <end position="227"/>
    </location>
</feature>
<evidence type="ECO:0000313" key="4">
    <source>
        <dbReference type="EMBL" id="SCY07158.1"/>
    </source>
</evidence>
<evidence type="ECO:0000313" key="5">
    <source>
        <dbReference type="Proteomes" id="UP000032414"/>
    </source>
</evidence>
<accession>A0A098GI98</accession>
<sequence>MSALLQRLQSLTDDTPITHQQIGTGNFWVFRDNLEEKGVDFFQPLVRIHLLLEFEYSVHCTHLVHSFARKTEKSQKRNLSVKEQEMLTKELVAALAMAELLAHIYHYYLNVPREVLRLQAEQKYYRKLLRMRGYEFNNTAKLDDEPTYSLSQAIRGTTVRYNWHRLFTIRIRRLFITLLPYLQNWQTFSKVINGVDRFLGPTLTYVAWLFFIPRLTVNLVLLFKHLFPNKWTGMAEKEKQLDWLVRLETQLQRRWFQLGNDTAWFTGGVLGCFLFVGALAPTGWYVTVSIFFFDVINASIRAVVEMKRIQKIREEYQVVAAFKRSNGASKEELDEIEEYQKHLEERFSFERKRVILGIINTSALFLGMACALPIFAANPIIPLIGAILVVTVTLANFLANRWIDSHSPSSNIEKISEQGQSLFGNRYVMFQPVIPTEGRPMEPSSRNSSDEGPLGERELEFDTPLV</sequence>
<dbReference type="HOGENOM" id="CLU_628211_0_0_6"/>
<gene>
    <name evidence="3" type="ORF">LMI_2983</name>
    <name evidence="4" type="ORF">SAMN02982997_00780</name>
</gene>
<organism evidence="3 5">
    <name type="scientific">Legionella micdadei</name>
    <name type="common">Tatlockia micdadei</name>
    <dbReference type="NCBI Taxonomy" id="451"/>
    <lineage>
        <taxon>Bacteria</taxon>
        <taxon>Pseudomonadati</taxon>
        <taxon>Pseudomonadota</taxon>
        <taxon>Gammaproteobacteria</taxon>
        <taxon>Legionellales</taxon>
        <taxon>Legionellaceae</taxon>
        <taxon>Legionella</taxon>
    </lineage>
</organism>
<dbReference type="Proteomes" id="UP000182998">
    <property type="component" value="Unassembled WGS sequence"/>
</dbReference>
<keyword evidence="6" id="KW-1185">Reference proteome</keyword>
<dbReference type="KEGG" id="tmc:LMI_2983"/>
<feature type="region of interest" description="Disordered" evidence="1">
    <location>
        <begin position="436"/>
        <end position="466"/>
    </location>
</feature>
<reference evidence="4 6" key="3">
    <citation type="submission" date="2016-10" db="EMBL/GenBank/DDBJ databases">
        <authorList>
            <person name="Varghese N."/>
            <person name="Submissions S."/>
        </authorList>
    </citation>
    <scope>NUCLEOTIDE SEQUENCE [LARGE SCALE GENOMIC DNA]</scope>
    <source>
        <strain evidence="4 6">ATCC 33218</strain>
    </source>
</reference>
<feature type="transmembrane region" description="Helical" evidence="2">
    <location>
        <begin position="354"/>
        <end position="374"/>
    </location>
</feature>
<evidence type="ECO:0000256" key="1">
    <source>
        <dbReference type="SAM" id="MobiDB-lite"/>
    </source>
</evidence>
<keyword evidence="2" id="KW-1133">Transmembrane helix</keyword>
<proteinExistence type="predicted"/>
<protein>
    <recommendedName>
        <fullName evidence="7">Coiled-coil protein</fullName>
    </recommendedName>
</protein>
<evidence type="ECO:0000256" key="2">
    <source>
        <dbReference type="SAM" id="Phobius"/>
    </source>
</evidence>
<dbReference type="EMBL" id="LN614830">
    <property type="protein sequence ID" value="CEG62214.1"/>
    <property type="molecule type" value="Genomic_DNA"/>
</dbReference>
<feature type="transmembrane region" description="Helical" evidence="2">
    <location>
        <begin position="262"/>
        <end position="280"/>
    </location>
</feature>
<dbReference type="PATRIC" id="fig|451.8.peg.783"/>
<dbReference type="OrthoDB" id="5646800at2"/>
<dbReference type="EMBL" id="FMVN01000003">
    <property type="protein sequence ID" value="SCY07158.1"/>
    <property type="molecule type" value="Genomic_DNA"/>
</dbReference>
<dbReference type="STRING" id="451.B6N58_13730"/>
<name>A0A098GI98_LEGMI</name>